<evidence type="ECO:0000256" key="1">
    <source>
        <dbReference type="SAM" id="MobiDB-lite"/>
    </source>
</evidence>
<dbReference type="EMBL" id="CAJOBC010050447">
    <property type="protein sequence ID" value="CAF4175835.1"/>
    <property type="molecule type" value="Genomic_DNA"/>
</dbReference>
<accession>A0A815F9G3</accession>
<dbReference type="AlphaFoldDB" id="A0A815F9G3"/>
<gene>
    <name evidence="2" type="ORF">GPM918_LOCUS29713</name>
    <name evidence="3" type="ORF">SRO942_LOCUS30300</name>
</gene>
<organism evidence="2 4">
    <name type="scientific">Didymodactylos carnosus</name>
    <dbReference type="NCBI Taxonomy" id="1234261"/>
    <lineage>
        <taxon>Eukaryota</taxon>
        <taxon>Metazoa</taxon>
        <taxon>Spiralia</taxon>
        <taxon>Gnathifera</taxon>
        <taxon>Rotifera</taxon>
        <taxon>Eurotatoria</taxon>
        <taxon>Bdelloidea</taxon>
        <taxon>Philodinida</taxon>
        <taxon>Philodinidae</taxon>
        <taxon>Didymodactylos</taxon>
    </lineage>
</organism>
<name>A0A815F9G3_9BILA</name>
<evidence type="ECO:0000313" key="3">
    <source>
        <dbReference type="EMBL" id="CAF4175835.1"/>
    </source>
</evidence>
<dbReference type="EMBL" id="CAJNOQ010013657">
    <property type="protein sequence ID" value="CAF1326126.1"/>
    <property type="molecule type" value="Genomic_DNA"/>
</dbReference>
<dbReference type="PANTHER" id="PTHR38789:SF1">
    <property type="entry name" value="GLUCOSE-REPRESSIBLE GENE PROTEIN-RELATED"/>
    <property type="match status" value="1"/>
</dbReference>
<dbReference type="PANTHER" id="PTHR38789">
    <property type="entry name" value="REPRESSIBLE PROTEIN GRG1, PUTATIVE (AFU_ORTHOLOGUE AFUA_5G14210)-RELATED"/>
    <property type="match status" value="1"/>
</dbReference>
<dbReference type="Proteomes" id="UP000663829">
    <property type="component" value="Unassembled WGS sequence"/>
</dbReference>
<dbReference type="OrthoDB" id="10039103at2759"/>
<evidence type="ECO:0000313" key="4">
    <source>
        <dbReference type="Proteomes" id="UP000663829"/>
    </source>
</evidence>
<feature type="compositionally biased region" description="Basic and acidic residues" evidence="1">
    <location>
        <begin position="48"/>
        <end position="71"/>
    </location>
</feature>
<keyword evidence="4" id="KW-1185">Reference proteome</keyword>
<feature type="region of interest" description="Disordered" evidence="1">
    <location>
        <begin position="14"/>
        <end position="71"/>
    </location>
</feature>
<dbReference type="InterPro" id="IPR020100">
    <property type="entry name" value="Glc-repressible_Grg1"/>
</dbReference>
<proteinExistence type="predicted"/>
<protein>
    <submittedName>
        <fullName evidence="2">Uncharacterized protein</fullName>
    </submittedName>
</protein>
<comment type="caution">
    <text evidence="2">The sequence shown here is derived from an EMBL/GenBank/DDBJ whole genome shotgun (WGS) entry which is preliminary data.</text>
</comment>
<dbReference type="Pfam" id="PF11034">
    <property type="entry name" value="Grg1"/>
    <property type="match status" value="1"/>
</dbReference>
<sequence>MQTIKDACNAVSDKAKEMVSGASYESNKETAKDSSQTAGTRIGAGIDAAKDKVEETGHAASKEVNKQKATH</sequence>
<reference evidence="2" key="1">
    <citation type="submission" date="2021-02" db="EMBL/GenBank/DDBJ databases">
        <authorList>
            <person name="Nowell W R."/>
        </authorList>
    </citation>
    <scope>NUCLEOTIDE SEQUENCE</scope>
</reference>
<evidence type="ECO:0000313" key="2">
    <source>
        <dbReference type="EMBL" id="CAF1326126.1"/>
    </source>
</evidence>
<dbReference type="Proteomes" id="UP000681722">
    <property type="component" value="Unassembled WGS sequence"/>
</dbReference>